<dbReference type="EMBL" id="JALBWM010000015">
    <property type="protein sequence ID" value="MCO1333814.1"/>
    <property type="molecule type" value="Genomic_DNA"/>
</dbReference>
<comment type="caution">
    <text evidence="1">The sequence shown here is derived from an EMBL/GenBank/DDBJ whole genome shotgun (WGS) entry which is preliminary data.</text>
</comment>
<dbReference type="Proteomes" id="UP001139028">
    <property type="component" value="Unassembled WGS sequence"/>
</dbReference>
<reference evidence="1" key="1">
    <citation type="journal article" date="2022" name="Arch. Microbiol.">
        <title>Microbulbifer okhotskensis sp. nov., isolated from a deep bottom sediment of the Okhotsk Sea.</title>
        <authorList>
            <person name="Romanenko L."/>
            <person name="Kurilenko V."/>
            <person name="Otstavnykh N."/>
            <person name="Velansky P."/>
            <person name="Isaeva M."/>
            <person name="Mikhailov V."/>
        </authorList>
    </citation>
    <scope>NUCLEOTIDE SEQUENCE</scope>
    <source>
        <strain evidence="1">OS29</strain>
    </source>
</reference>
<organism evidence="1 2">
    <name type="scientific">Microbulbifer okhotskensis</name>
    <dbReference type="NCBI Taxonomy" id="2926617"/>
    <lineage>
        <taxon>Bacteria</taxon>
        <taxon>Pseudomonadati</taxon>
        <taxon>Pseudomonadota</taxon>
        <taxon>Gammaproteobacteria</taxon>
        <taxon>Cellvibrionales</taxon>
        <taxon>Microbulbiferaceae</taxon>
        <taxon>Microbulbifer</taxon>
    </lineage>
</organism>
<proteinExistence type="predicted"/>
<name>A0A9X2EKC3_9GAMM</name>
<dbReference type="AlphaFoldDB" id="A0A9X2EKC3"/>
<sequence length="45" mass="4924">MSMVAVSDTVHGDSRKALKPVLVKRMAGIQKRLRMVAAVEAVFIL</sequence>
<protein>
    <submittedName>
        <fullName evidence="1">Uncharacterized protein</fullName>
    </submittedName>
</protein>
<gene>
    <name evidence="1" type="ORF">MO867_05615</name>
</gene>
<keyword evidence="2" id="KW-1185">Reference proteome</keyword>
<dbReference type="RefSeq" id="WP_252465260.1">
    <property type="nucleotide sequence ID" value="NZ_JALBWM010000015.1"/>
</dbReference>
<accession>A0A9X2EKC3</accession>
<evidence type="ECO:0000313" key="1">
    <source>
        <dbReference type="EMBL" id="MCO1333814.1"/>
    </source>
</evidence>
<evidence type="ECO:0000313" key="2">
    <source>
        <dbReference type="Proteomes" id="UP001139028"/>
    </source>
</evidence>